<dbReference type="RefSeq" id="WP_180140201.1">
    <property type="nucleotide sequence ID" value="NZ_CAADHO010000003.1"/>
</dbReference>
<evidence type="ECO:0000313" key="2">
    <source>
        <dbReference type="Proteomes" id="UP000507962"/>
    </source>
</evidence>
<sequence length="1234" mass="139901">MAKIEQSRAFHLPPRDIVLQTMYAQKEKWATFFSSYFKIHSDIKFTPLPITALTYDRFRKPDPTSDSQDEKAYTTWYNTIKAKNETVYGYHIIKTKAIVFVFSSQNMIYSKLSVSTPDNGNWPITVIKAETGVICATLIQNEKIQLDSGLYTVKVTLPTDYKGGEFRGIASSSPQQQNSYEFTQHIDFQIKNDAGEFDIVCCDPISVEESMLCSFSSTYPHLIQAVKDREPYADVKYTRKGDDKYASLPSSLKVIADRMNWMSKKAHMILEYIDADGGYERGWLLGNIIYGFIRRDNVLNENARNSIALAFSTKATINAWNDFAKSMNTHILKDLAGYVWVDKLDDANYARVFMRGAKLDRMSKALSDSKFGKKITLYHVNTKKFVRSVPGLSNIPRAVAWLEVMTAATSAVSSGAEIDTKAQNIENYRVHLFNEANRYIERYGEETFNREGMAEIETYHLATILEKAGIDDATIKLTKSSIATVLATGCAIPGPTQPACMLIAFFMGGYTLVKTGIQLIDSAICKSRYQDYKDNKKMLGMLANIGEENRNFMRALDINDGGQRLVLQVCIRYEAVSGLVRLITRAGLTAEATKYRYTDIIKEYRIDDYIRRYLLKDKWVINKDGFNPVGLDEDWYYENDLNENDLANSDSDSKHKFEWGNNTKESMFSSNNVTADFQKIYPVHVTHSDSYRALSEHFKTIFPDIHHNCIEHSAIYYRDCGMTDEEADEKGLPDKGWTPIHTRGEEPITPLNQIRVLIILKTDTPEGIYPASIRVVRTDGLFNVKGPKYKRFIHDIESSLLDSEKPTWSEAVVNGKTVKHRGCVFYPFYHLTKEKIFGLKPLAFDILDADFKYRLGSFSKMRYAVYATVGTGNSGCMLDVGKIEAGRSVKSGETEIPVAIDVEKPKVELIKIVRNGLSTEKSDRTQNKEKMEKMLDNGFLALRSSQFEYPELFETDPVESLTTPFKGAGPFYIRTADHGPYTRCEPGPFIVPGGPSCWDTPVEIIIIVWCRTDHTNFERYEELNLPYNALPITARLVNREGILDTDGPLVRTTLNHLGSMDKPEDPEGSATFTKKIDTGHHPKLAPLVSTWESSHSARKDLAMQIGFSATEIEWIPSVTYSPGRYEIFAAHFSMNYDVADERNVSGIRPFCKHLIGKNRIVYPEYYTYAFTDITMPNRIGLDVSRVEGNKLNTTSTEYQFHFQAPTDYSAVEKWKGIASIDSWVGNIPSSIDAR</sequence>
<proteinExistence type="predicted"/>
<evidence type="ECO:0000313" key="1">
    <source>
        <dbReference type="EMBL" id="VFQ44570.1"/>
    </source>
</evidence>
<dbReference type="AlphaFoldDB" id="A0A4U8YLP6"/>
<name>A0A4U8YLP6_9BACT</name>
<gene>
    <name evidence="1" type="ORF">MSL71_22190</name>
</gene>
<dbReference type="Proteomes" id="UP000507962">
    <property type="component" value="Unassembled WGS sequence"/>
</dbReference>
<keyword evidence="2" id="KW-1185">Reference proteome</keyword>
<accession>A0A4U8YLP6</accession>
<dbReference type="EMBL" id="CAADHO010000003">
    <property type="protein sequence ID" value="VFQ44570.1"/>
    <property type="molecule type" value="Genomic_DNA"/>
</dbReference>
<reference evidence="1 2" key="1">
    <citation type="submission" date="2019-03" db="EMBL/GenBank/DDBJ databases">
        <authorList>
            <person name="Nijsse B."/>
        </authorList>
    </citation>
    <scope>NUCLEOTIDE SEQUENCE [LARGE SCALE GENOMIC DNA]</scope>
    <source>
        <strain evidence="1">Desulfoluna butyratoxydans MSL71</strain>
    </source>
</reference>
<organism evidence="1 2">
    <name type="scientific">Desulfoluna butyratoxydans</name>
    <dbReference type="NCBI Taxonomy" id="231438"/>
    <lineage>
        <taxon>Bacteria</taxon>
        <taxon>Pseudomonadati</taxon>
        <taxon>Thermodesulfobacteriota</taxon>
        <taxon>Desulfobacteria</taxon>
        <taxon>Desulfobacterales</taxon>
        <taxon>Desulfolunaceae</taxon>
        <taxon>Desulfoluna</taxon>
    </lineage>
</organism>
<protein>
    <submittedName>
        <fullName evidence="1">Uncharacterized protein</fullName>
    </submittedName>
</protein>